<protein>
    <recommendedName>
        <fullName evidence="3 9">DNA repair protein RecN</fullName>
    </recommendedName>
    <alternativeName>
        <fullName evidence="8 9">Recombination protein N</fullName>
    </alternativeName>
</protein>
<keyword evidence="4" id="KW-0547">Nucleotide-binding</keyword>
<dbReference type="InterPro" id="IPR027417">
    <property type="entry name" value="P-loop_NTPase"/>
</dbReference>
<sequence length="558" mass="59475">MLLHLHLRDFVIVPELDIDLAGGFTVLTGETGAGKSILIDALKLALGERADSSVVRAGAQRAEISAEFSLSPPLAAWLDEQGFAAEADTLLLRRVIDAQGKSRGFLNGSPATAAQLKAAGEWLVDIHGQHAYQGLVRREVVTHLLDGYAGAQDEARAVALAWAQWRDADAALQQARGDVGALAEERERLQWQCEELDRLRPAEGEWATLESEHKRLAHVSSLLEDFALAQGALDGEDVSALSLLAQAQQALERAAQVDAGLQPLVQQIDAAQTSLSDLSHELRRLAERTEADPQRLAELDARLSGWMNLARKHRVAAADLPQTHHALRDKLQQLDRSIDLPALESAEQAAQAMLQKAAAKLSTKRRKAAQQLAKAVQAAMQELGMPGGRFDVALTPLDAVGARGAEAVELQVAAHPGAELRALGKVASGGELSRIALAVAVTTSALQDTETLIFDEVDAGIGGAVAQTVGRLLRRLGGDRQVLAVTHLAQVAACAQQHFAVRKHSTDGQTASLLDALDPSQRRSEIARMLGGNAQSSAALEHASELLSACETPSVETR</sequence>
<evidence type="ECO:0000256" key="4">
    <source>
        <dbReference type="ARBA" id="ARBA00022741"/>
    </source>
</evidence>
<dbReference type="InterPro" id="IPR003593">
    <property type="entry name" value="AAA+_ATPase"/>
</dbReference>
<dbReference type="Pfam" id="PF02463">
    <property type="entry name" value="SMC_N"/>
    <property type="match status" value="1"/>
</dbReference>
<dbReference type="InterPro" id="IPR003395">
    <property type="entry name" value="RecF/RecN/SMC_N"/>
</dbReference>
<dbReference type="InterPro" id="IPR004604">
    <property type="entry name" value="DNA_recomb/repair_RecN"/>
</dbReference>
<evidence type="ECO:0000256" key="9">
    <source>
        <dbReference type="PIRNR" id="PIRNR003128"/>
    </source>
</evidence>
<dbReference type="GO" id="GO:0043590">
    <property type="term" value="C:bacterial nucleoid"/>
    <property type="evidence" value="ECO:0007669"/>
    <property type="project" value="TreeGrafter"/>
</dbReference>
<proteinExistence type="inferred from homology"/>
<comment type="caution">
    <text evidence="12">The sequence shown here is derived from an EMBL/GenBank/DDBJ whole genome shotgun (WGS) entry which is preliminary data.</text>
</comment>
<dbReference type="SMART" id="SM00382">
    <property type="entry name" value="AAA"/>
    <property type="match status" value="1"/>
</dbReference>
<evidence type="ECO:0000256" key="2">
    <source>
        <dbReference type="ARBA" id="ARBA00009441"/>
    </source>
</evidence>
<feature type="domain" description="AAA+ ATPase" evidence="11">
    <location>
        <begin position="21"/>
        <end position="505"/>
    </location>
</feature>
<dbReference type="PANTHER" id="PTHR11059">
    <property type="entry name" value="DNA REPAIR PROTEIN RECN"/>
    <property type="match status" value="1"/>
</dbReference>
<evidence type="ECO:0000256" key="3">
    <source>
        <dbReference type="ARBA" id="ARBA00021315"/>
    </source>
</evidence>
<keyword evidence="10" id="KW-0175">Coiled coil</keyword>
<dbReference type="AlphaFoldDB" id="A0A8I1MVZ0"/>
<evidence type="ECO:0000256" key="1">
    <source>
        <dbReference type="ARBA" id="ARBA00003618"/>
    </source>
</evidence>
<keyword evidence="6" id="KW-0067">ATP-binding</keyword>
<dbReference type="NCBIfam" id="TIGR00634">
    <property type="entry name" value="recN"/>
    <property type="match status" value="1"/>
</dbReference>
<dbReference type="FunFam" id="3.40.50.300:FF:000356">
    <property type="entry name" value="DNA repair protein RecN"/>
    <property type="match status" value="1"/>
</dbReference>
<dbReference type="CDD" id="cd03241">
    <property type="entry name" value="ABC_RecN"/>
    <property type="match status" value="2"/>
</dbReference>
<dbReference type="PANTHER" id="PTHR11059:SF0">
    <property type="entry name" value="DNA REPAIR PROTEIN RECN"/>
    <property type="match status" value="1"/>
</dbReference>
<evidence type="ECO:0000313" key="13">
    <source>
        <dbReference type="Proteomes" id="UP000664800"/>
    </source>
</evidence>
<evidence type="ECO:0000256" key="8">
    <source>
        <dbReference type="ARBA" id="ARBA00033408"/>
    </source>
</evidence>
<accession>A0A8I1MVZ0</accession>
<dbReference type="Gene3D" id="3.40.50.300">
    <property type="entry name" value="P-loop containing nucleotide triphosphate hydrolases"/>
    <property type="match status" value="2"/>
</dbReference>
<evidence type="ECO:0000259" key="11">
    <source>
        <dbReference type="SMART" id="SM00382"/>
    </source>
</evidence>
<reference evidence="12" key="1">
    <citation type="submission" date="2021-02" db="EMBL/GenBank/DDBJ databases">
        <title>Thiocyanate and organic carbon inputs drive convergent selection for specific autotrophic Afipia and Thiobacillus strains within complex microbiomes.</title>
        <authorList>
            <person name="Huddy R.J."/>
            <person name="Sachdeva R."/>
            <person name="Kadzinga F."/>
            <person name="Kantor R.S."/>
            <person name="Harrison S.T.L."/>
            <person name="Banfield J.F."/>
        </authorList>
    </citation>
    <scope>NUCLEOTIDE SEQUENCE</scope>
    <source>
        <strain evidence="12">SCN18_13_7_16_R3_B_64_19</strain>
    </source>
</reference>
<keyword evidence="5 9" id="KW-0227">DNA damage</keyword>
<evidence type="ECO:0000256" key="5">
    <source>
        <dbReference type="ARBA" id="ARBA00022763"/>
    </source>
</evidence>
<gene>
    <name evidence="12" type="primary">recN</name>
    <name evidence="12" type="ORF">J0I24_07535</name>
</gene>
<dbReference type="GO" id="GO:0009432">
    <property type="term" value="P:SOS response"/>
    <property type="evidence" value="ECO:0007669"/>
    <property type="project" value="TreeGrafter"/>
</dbReference>
<dbReference type="FunFam" id="3.40.50.300:FF:000319">
    <property type="entry name" value="DNA repair protein RecN"/>
    <property type="match status" value="1"/>
</dbReference>
<dbReference type="RefSeq" id="WP_276729625.1">
    <property type="nucleotide sequence ID" value="NZ_JAFKMR010000015.1"/>
</dbReference>
<evidence type="ECO:0000256" key="6">
    <source>
        <dbReference type="ARBA" id="ARBA00022840"/>
    </source>
</evidence>
<dbReference type="SUPFAM" id="SSF52540">
    <property type="entry name" value="P-loop containing nucleoside triphosphate hydrolases"/>
    <property type="match status" value="1"/>
</dbReference>
<name>A0A8I1MVZ0_THIA3</name>
<dbReference type="GO" id="GO:0006310">
    <property type="term" value="P:DNA recombination"/>
    <property type="evidence" value="ECO:0007669"/>
    <property type="project" value="InterPro"/>
</dbReference>
<keyword evidence="7 9" id="KW-0234">DNA repair</keyword>
<evidence type="ECO:0000256" key="7">
    <source>
        <dbReference type="ARBA" id="ARBA00023204"/>
    </source>
</evidence>
<dbReference type="Proteomes" id="UP000664800">
    <property type="component" value="Unassembled WGS sequence"/>
</dbReference>
<dbReference type="GO" id="GO:0005524">
    <property type="term" value="F:ATP binding"/>
    <property type="evidence" value="ECO:0007669"/>
    <property type="project" value="UniProtKB-KW"/>
</dbReference>
<dbReference type="GO" id="GO:0006281">
    <property type="term" value="P:DNA repair"/>
    <property type="evidence" value="ECO:0007669"/>
    <property type="project" value="UniProtKB-KW"/>
</dbReference>
<dbReference type="EMBL" id="JAFKMR010000015">
    <property type="protein sequence ID" value="MBN8744149.1"/>
    <property type="molecule type" value="Genomic_DNA"/>
</dbReference>
<comment type="similarity">
    <text evidence="2 9">Belongs to the RecN family.</text>
</comment>
<evidence type="ECO:0000313" key="12">
    <source>
        <dbReference type="EMBL" id="MBN8744149.1"/>
    </source>
</evidence>
<comment type="function">
    <text evidence="1 9">May be involved in recombinational repair of damaged DNA.</text>
</comment>
<dbReference type="NCBIfam" id="NF008121">
    <property type="entry name" value="PRK10869.1"/>
    <property type="match status" value="1"/>
</dbReference>
<dbReference type="PIRSF" id="PIRSF003128">
    <property type="entry name" value="RecN"/>
    <property type="match status" value="1"/>
</dbReference>
<evidence type="ECO:0000256" key="10">
    <source>
        <dbReference type="SAM" id="Coils"/>
    </source>
</evidence>
<organism evidence="12 13">
    <name type="scientific">Thiomonas arsenitoxydans (strain DSM 22701 / CIP 110005 / 3As)</name>
    <dbReference type="NCBI Taxonomy" id="426114"/>
    <lineage>
        <taxon>Bacteria</taxon>
        <taxon>Pseudomonadati</taxon>
        <taxon>Pseudomonadota</taxon>
        <taxon>Betaproteobacteria</taxon>
        <taxon>Burkholderiales</taxon>
        <taxon>Thiomonas</taxon>
    </lineage>
</organism>
<feature type="coiled-coil region" evidence="10">
    <location>
        <begin position="172"/>
        <end position="199"/>
    </location>
</feature>